<evidence type="ECO:0000313" key="2">
    <source>
        <dbReference type="EMBL" id="CAH1972748.1"/>
    </source>
</evidence>
<organism evidence="2 3">
    <name type="scientific">Acanthoscelides obtectus</name>
    <name type="common">Bean weevil</name>
    <name type="synonym">Bruchus obtectus</name>
    <dbReference type="NCBI Taxonomy" id="200917"/>
    <lineage>
        <taxon>Eukaryota</taxon>
        <taxon>Metazoa</taxon>
        <taxon>Ecdysozoa</taxon>
        <taxon>Arthropoda</taxon>
        <taxon>Hexapoda</taxon>
        <taxon>Insecta</taxon>
        <taxon>Pterygota</taxon>
        <taxon>Neoptera</taxon>
        <taxon>Endopterygota</taxon>
        <taxon>Coleoptera</taxon>
        <taxon>Polyphaga</taxon>
        <taxon>Cucujiformia</taxon>
        <taxon>Chrysomeloidea</taxon>
        <taxon>Chrysomelidae</taxon>
        <taxon>Bruchinae</taxon>
        <taxon>Bruchini</taxon>
        <taxon>Acanthoscelides</taxon>
    </lineage>
</organism>
<name>A0A9P0KCT7_ACAOB</name>
<dbReference type="EMBL" id="CAKOFQ010006802">
    <property type="protein sequence ID" value="CAH1972748.1"/>
    <property type="molecule type" value="Genomic_DNA"/>
</dbReference>
<dbReference type="PROSITE" id="PS50013">
    <property type="entry name" value="CHROMO_2"/>
    <property type="match status" value="1"/>
</dbReference>
<dbReference type="OrthoDB" id="6775587at2759"/>
<dbReference type="InterPro" id="IPR058520">
    <property type="entry name" value="DUF8207"/>
</dbReference>
<sequence>MDILSRTNAYRRNFEPNTQIQGSTSYKYRNIIRPYLHQHNILKQQGILRSGSFEKPPPPKSQLRRTHSFKHTGQGMLHLSNKPIDYIYVDDPNELVGRLRLLLASQYADWRGDEILGGFYAEELQKVKYPNIYLVEKVVRRKGSKVLVKYLGLDSSYNSWINKSNLLV</sequence>
<protein>
    <recommendedName>
        <fullName evidence="1">Chromo domain-containing protein</fullName>
    </recommendedName>
</protein>
<dbReference type="InterPro" id="IPR000953">
    <property type="entry name" value="Chromo/chromo_shadow_dom"/>
</dbReference>
<feature type="domain" description="Chromo" evidence="1">
    <location>
        <begin position="133"/>
        <end position="168"/>
    </location>
</feature>
<dbReference type="PANTHER" id="PTHR35374">
    <property type="entry name" value="CYCLIN-DEPENDENT KINASE 11A-LIKE"/>
    <property type="match status" value="1"/>
</dbReference>
<accession>A0A9P0KCT7</accession>
<dbReference type="Pfam" id="PF26634">
    <property type="entry name" value="DUF8207"/>
    <property type="match status" value="1"/>
</dbReference>
<dbReference type="PANTHER" id="PTHR35374:SF1">
    <property type="entry name" value="PROTEIN KINASE DOMAIN-CONTAINING PROTEIN"/>
    <property type="match status" value="1"/>
</dbReference>
<comment type="caution">
    <text evidence="2">The sequence shown here is derived from an EMBL/GenBank/DDBJ whole genome shotgun (WGS) entry which is preliminary data.</text>
</comment>
<proteinExistence type="predicted"/>
<dbReference type="AlphaFoldDB" id="A0A9P0KCT7"/>
<dbReference type="Proteomes" id="UP001152888">
    <property type="component" value="Unassembled WGS sequence"/>
</dbReference>
<gene>
    <name evidence="2" type="ORF">ACAOBT_LOCUS10176</name>
</gene>
<evidence type="ECO:0000313" key="3">
    <source>
        <dbReference type="Proteomes" id="UP001152888"/>
    </source>
</evidence>
<keyword evidence="3" id="KW-1185">Reference proteome</keyword>
<evidence type="ECO:0000259" key="1">
    <source>
        <dbReference type="PROSITE" id="PS50013"/>
    </source>
</evidence>
<reference evidence="2" key="1">
    <citation type="submission" date="2022-03" db="EMBL/GenBank/DDBJ databases">
        <authorList>
            <person name="Sayadi A."/>
        </authorList>
    </citation>
    <scope>NUCLEOTIDE SEQUENCE</scope>
</reference>